<comment type="function">
    <text evidence="9">Acts as a component of the essential kinetochore-associated NDC80 complex, which is required for chromosome segregation and spindle checkpoint activity.</text>
</comment>
<sequence>MEIREEDTVRKNMDSLRLISDREIPIQQRRMGTLTASFRKSLESIGARARETVQSQGKLGQLKDKLREAEDEMVKALAVKTRKEAMRMAKMDAIAAQKAKVDELKRSVQEQKAKRDQYAAVISQQYLALAVSEERSNEEVECKGETQEAISWYNRVLGFHVEAGHGVKFTFKNINLKIPNEEYSFTIRYAYDTYTLLDCDPQLNETKELIHELNKTNGLFKFVRIMREKFQEAVIQGVSPQSTTHQESSMFSTSAPVLSVSTDLSESPVGNNDQQVQYGEDNRPSKKVHARGQNATVLSSGSASSLRRSPRLKVKK</sequence>
<keyword evidence="9" id="KW-0539">Nucleus</keyword>
<evidence type="ECO:0000256" key="10">
    <source>
        <dbReference type="SAM" id="Coils"/>
    </source>
</evidence>
<evidence type="ECO:0000256" key="11">
    <source>
        <dbReference type="SAM" id="MobiDB-lite"/>
    </source>
</evidence>
<evidence type="ECO:0000256" key="9">
    <source>
        <dbReference type="RuleBase" id="RU367150"/>
    </source>
</evidence>
<dbReference type="Pfam" id="PF08234">
    <property type="entry name" value="Spindle_Spc25"/>
    <property type="match status" value="1"/>
</dbReference>
<keyword evidence="7 9" id="KW-0131">Cell cycle</keyword>
<dbReference type="PANTHER" id="PTHR14281">
    <property type="entry name" value="KINETOCHORE PROTEIN SPC25-RELATED"/>
    <property type="match status" value="1"/>
</dbReference>
<evidence type="ECO:0000256" key="6">
    <source>
        <dbReference type="ARBA" id="ARBA00023054"/>
    </source>
</evidence>
<protein>
    <recommendedName>
        <fullName evidence="9">Kinetochore protein SPC25</fullName>
    </recommendedName>
</protein>
<keyword evidence="3 9" id="KW-0158">Chromosome</keyword>
<evidence type="ECO:0000256" key="3">
    <source>
        <dbReference type="ARBA" id="ARBA00022454"/>
    </source>
</evidence>
<feature type="coiled-coil region" evidence="10">
    <location>
        <begin position="52"/>
        <end position="121"/>
    </location>
</feature>
<comment type="subunit">
    <text evidence="9">Component of the NDC80 complex.</text>
</comment>
<feature type="compositionally biased region" description="Low complexity" evidence="11">
    <location>
        <begin position="298"/>
        <end position="307"/>
    </location>
</feature>
<comment type="subcellular location">
    <subcellularLocation>
        <location evidence="1">Chromosome</location>
        <location evidence="1">Centromere</location>
    </subcellularLocation>
    <subcellularLocation>
        <location evidence="9">Nucleus</location>
    </subcellularLocation>
    <subcellularLocation>
        <location evidence="9">Chromosome</location>
        <location evidence="9">Centromere</location>
        <location evidence="9">Kinetochore</location>
    </subcellularLocation>
</comment>
<dbReference type="FunFam" id="3.30.457.50:FF:000001">
    <property type="entry name" value="Probable kinetochore protein spc25"/>
    <property type="match status" value="1"/>
</dbReference>
<organism evidence="13 14">
    <name type="scientific">Carya illinoinensis</name>
    <name type="common">Pecan</name>
    <dbReference type="NCBI Taxonomy" id="32201"/>
    <lineage>
        <taxon>Eukaryota</taxon>
        <taxon>Viridiplantae</taxon>
        <taxon>Streptophyta</taxon>
        <taxon>Embryophyta</taxon>
        <taxon>Tracheophyta</taxon>
        <taxon>Spermatophyta</taxon>
        <taxon>Magnoliopsida</taxon>
        <taxon>eudicotyledons</taxon>
        <taxon>Gunneridae</taxon>
        <taxon>Pentapetalae</taxon>
        <taxon>rosids</taxon>
        <taxon>fabids</taxon>
        <taxon>Fagales</taxon>
        <taxon>Juglandaceae</taxon>
        <taxon>Carya</taxon>
    </lineage>
</organism>
<evidence type="ECO:0000256" key="5">
    <source>
        <dbReference type="ARBA" id="ARBA00022776"/>
    </source>
</evidence>
<dbReference type="AlphaFoldDB" id="A0A922DG06"/>
<keyword evidence="5 9" id="KW-0498">Mitosis</keyword>
<name>A0A922DG06_CARIL</name>
<keyword evidence="9" id="KW-0995">Kinetochore</keyword>
<comment type="caution">
    <text evidence="13">The sequence shown here is derived from an EMBL/GenBank/DDBJ whole genome shotgun (WGS) entry which is preliminary data.</text>
</comment>
<keyword evidence="6 10" id="KW-0175">Coiled coil</keyword>
<evidence type="ECO:0000259" key="12">
    <source>
        <dbReference type="Pfam" id="PF08234"/>
    </source>
</evidence>
<dbReference type="PANTHER" id="PTHR14281:SF0">
    <property type="entry name" value="KINETOCHORE PROTEIN SPC25"/>
    <property type="match status" value="1"/>
</dbReference>
<comment type="similarity">
    <text evidence="2 9">Belongs to the SPC25 family.</text>
</comment>
<accession>A0A922DG06</accession>
<dbReference type="GO" id="GO:0031262">
    <property type="term" value="C:Ndc80 complex"/>
    <property type="evidence" value="ECO:0007669"/>
    <property type="project" value="InterPro"/>
</dbReference>
<keyword evidence="4 9" id="KW-0132">Cell division</keyword>
<dbReference type="Proteomes" id="UP000811246">
    <property type="component" value="Chromosome 12"/>
</dbReference>
<evidence type="ECO:0000256" key="2">
    <source>
        <dbReference type="ARBA" id="ARBA00006379"/>
    </source>
</evidence>
<dbReference type="InterPro" id="IPR045143">
    <property type="entry name" value="Spc25"/>
</dbReference>
<reference evidence="13" key="1">
    <citation type="submission" date="2021-01" db="EMBL/GenBank/DDBJ databases">
        <authorList>
            <person name="Lovell J.T."/>
            <person name="Bentley N."/>
            <person name="Bhattarai G."/>
            <person name="Jenkins J.W."/>
            <person name="Sreedasyam A."/>
            <person name="Alarcon Y."/>
            <person name="Bock C."/>
            <person name="Boston L."/>
            <person name="Carlson J."/>
            <person name="Cervantes K."/>
            <person name="Clermont K."/>
            <person name="Krom N."/>
            <person name="Kubenka K."/>
            <person name="Mamidi S."/>
            <person name="Mattison C."/>
            <person name="Monteros M."/>
            <person name="Pisani C."/>
            <person name="Plott C."/>
            <person name="Rajasekar S."/>
            <person name="Rhein H.S."/>
            <person name="Rohla C."/>
            <person name="Song M."/>
            <person name="Hilaire R.S."/>
            <person name="Shu S."/>
            <person name="Wells L."/>
            <person name="Wang X."/>
            <person name="Webber J."/>
            <person name="Heerema R.J."/>
            <person name="Klein P."/>
            <person name="Conner P."/>
            <person name="Grauke L."/>
            <person name="Grimwood J."/>
            <person name="Schmutz J."/>
            <person name="Randall J.J."/>
        </authorList>
    </citation>
    <scope>NUCLEOTIDE SEQUENCE</scope>
    <source>
        <tissue evidence="13">Leaf</tissue>
    </source>
</reference>
<dbReference type="EMBL" id="CM031836">
    <property type="protein sequence ID" value="KAG6683729.1"/>
    <property type="molecule type" value="Genomic_DNA"/>
</dbReference>
<feature type="domain" description="Chromosome segregation protein Spc25 C-terminal" evidence="12">
    <location>
        <begin position="163"/>
        <end position="231"/>
    </location>
</feature>
<dbReference type="GO" id="GO:0007059">
    <property type="term" value="P:chromosome segregation"/>
    <property type="evidence" value="ECO:0007669"/>
    <property type="project" value="InterPro"/>
</dbReference>
<evidence type="ECO:0000256" key="1">
    <source>
        <dbReference type="ARBA" id="ARBA00004584"/>
    </source>
</evidence>
<keyword evidence="8 9" id="KW-0137">Centromere</keyword>
<evidence type="ECO:0000256" key="4">
    <source>
        <dbReference type="ARBA" id="ARBA00022618"/>
    </source>
</evidence>
<dbReference type="CDD" id="cd23784">
    <property type="entry name" value="RWD_Spc25"/>
    <property type="match status" value="1"/>
</dbReference>
<dbReference type="GO" id="GO:0051301">
    <property type="term" value="P:cell division"/>
    <property type="evidence" value="ECO:0007669"/>
    <property type="project" value="UniProtKB-UniRule"/>
</dbReference>
<dbReference type="GO" id="GO:0005634">
    <property type="term" value="C:nucleus"/>
    <property type="evidence" value="ECO:0007669"/>
    <property type="project" value="UniProtKB-SubCell"/>
</dbReference>
<feature type="region of interest" description="Disordered" evidence="11">
    <location>
        <begin position="262"/>
        <end position="316"/>
    </location>
</feature>
<proteinExistence type="inferred from homology"/>
<dbReference type="InterPro" id="IPR013255">
    <property type="entry name" value="Spc25_C"/>
</dbReference>
<evidence type="ECO:0000256" key="7">
    <source>
        <dbReference type="ARBA" id="ARBA00023306"/>
    </source>
</evidence>
<evidence type="ECO:0000313" key="14">
    <source>
        <dbReference type="Proteomes" id="UP000811246"/>
    </source>
</evidence>
<feature type="compositionally biased region" description="Polar residues" evidence="11">
    <location>
        <begin position="262"/>
        <end position="277"/>
    </location>
</feature>
<evidence type="ECO:0000256" key="8">
    <source>
        <dbReference type="ARBA" id="ARBA00023328"/>
    </source>
</evidence>
<evidence type="ECO:0000313" key="13">
    <source>
        <dbReference type="EMBL" id="KAG6683729.1"/>
    </source>
</evidence>
<gene>
    <name evidence="13" type="ORF">I3842_12G028200</name>
</gene>